<organism evidence="3 4">
    <name type="scientific">Thermoflexus hugenholtzii JAD2</name>
    <dbReference type="NCBI Taxonomy" id="877466"/>
    <lineage>
        <taxon>Bacteria</taxon>
        <taxon>Bacillati</taxon>
        <taxon>Chloroflexota</taxon>
        <taxon>Thermoflexia</taxon>
        <taxon>Thermoflexales</taxon>
        <taxon>Thermoflexaceae</taxon>
        <taxon>Thermoflexus</taxon>
    </lineage>
</organism>
<feature type="transmembrane region" description="Helical" evidence="2">
    <location>
        <begin position="116"/>
        <end position="133"/>
    </location>
</feature>
<proteinExistence type="predicted"/>
<evidence type="ECO:0000256" key="1">
    <source>
        <dbReference type="PROSITE-ProRule" id="PRU00339"/>
    </source>
</evidence>
<dbReference type="AlphaFoldDB" id="A0A212PYI6"/>
<evidence type="ECO:0000256" key="2">
    <source>
        <dbReference type="SAM" id="Phobius"/>
    </source>
</evidence>
<feature type="transmembrane region" description="Helical" evidence="2">
    <location>
        <begin position="575"/>
        <end position="595"/>
    </location>
</feature>
<feature type="transmembrane region" description="Helical" evidence="2">
    <location>
        <begin position="455"/>
        <end position="479"/>
    </location>
</feature>
<reference evidence="4" key="1">
    <citation type="submission" date="2017-06" db="EMBL/GenBank/DDBJ databases">
        <authorList>
            <person name="Varghese N."/>
            <person name="Submissions S."/>
        </authorList>
    </citation>
    <scope>NUCLEOTIDE SEQUENCE [LARGE SCALE GENOMIC DNA]</scope>
    <source>
        <strain evidence="4">JAD2</strain>
    </source>
</reference>
<keyword evidence="3" id="KW-0436">Ligase</keyword>
<feature type="transmembrane region" description="Helical" evidence="2">
    <location>
        <begin position="179"/>
        <end position="199"/>
    </location>
</feature>
<feature type="transmembrane region" description="Helical" evidence="2">
    <location>
        <begin position="270"/>
        <end position="289"/>
    </location>
</feature>
<feature type="transmembrane region" description="Helical" evidence="2">
    <location>
        <begin position="142"/>
        <end position="159"/>
    </location>
</feature>
<dbReference type="RefSeq" id="WP_159461515.1">
    <property type="nucleotide sequence ID" value="NZ_FYEK01000003.1"/>
</dbReference>
<feature type="transmembrane region" description="Helical" evidence="2">
    <location>
        <begin position="709"/>
        <end position="729"/>
    </location>
</feature>
<accession>A0A212PYI6</accession>
<feature type="transmembrane region" description="Helical" evidence="2">
    <location>
        <begin position="246"/>
        <end position="263"/>
    </location>
</feature>
<sequence>MPTRLSRWCDRVLEAGWLMAVVIAPLFFNIYTSRVFEPDKLTLVRSIALVMAAAWLVKLVEAWGQRIPLTRALGFSVRTPLVLPALASAVVYLLASLFSLVPYTSFFGSYQRLQGAYSWLAYLVIFFSLLGALRTRAQFERLALTMVLVSLPVAVYGLIQRYRLDPLPWGGDVTSRVASHMGNAIFVAAYLIMAFMFTLGRLAETFHSILTAEPPRNSDVARGAIYVFIATAQAATIYFSFSRGPWLGLMGGLFLFLVLWLVIRRQRKGLFAVLGLSALGFLFLILLNIPNGPLEPLRGSPYIGRLGHIFETETGTGKVRVLIWQGALRLVLPHEPIQDPQGRPDPFNLLRPLIGYGAESMYVAYNRFYPPELAHYEARNASPDRSHNETFDALVHTGLLGFLVYQWLFFSLFAYGLRSLNLIHGGRDRILLLGLWVLGAAVTGLFFAFRFGWHFIGVAIPAGTVLGLLVYLVFATLRASGEPPIQHPHRFMLIALLGAVLAHYIEINFGIAIASTRTWFWAFAAMIVVLGESWLMEPALVRASSAQPAIPARKGKGAARRPRREEPLPSLSRPWWPMVAALGLLMALMLSLLSYEFITNQGQRLDVLPLIITSLTRLPLQGNRFSPFILVMFLLTAGLGAALVLAEGIRREWLPAAKWPVALGLYGLVALGGWLGYTLIHAGALAALIARAPQTVEDVLRLAEGVAGLFDGLVLFLFVVLVLLVFLISREEPEAGEPSTGLGLLMAPPAWIAVALLVWTVNLNPIRADAIYKQGDPWDKQGQWEVAILLYRRAIEYAPREDFYHLWLGRALLEKASRAPESASRQIPEGVSFERAFQALTLDQLVRLSRGDLLEITRAVLERARDLNPLNTDHTANLARMHRRWADLLLDPRYCRTRIHLPEMPPEFVRHVEQASRYYEEATRLSPNNAVLWNEWASVDLYQRNDLDSAERKLQRSLQLDDRFDQTYQLYGDLLMVRSEVVADPQVQRMSMERAEGFYRRLVELQPDHATGWAALAYLRDQLGRAAEAQAARARLATLLQTRSDGWQSIGDFFLSHADCALERSRAQPLYREAAEAYGRALTANPGALTAALRRGYALRGAGDLEGAVGVFRQALQIAGEHPDVWLFYRELAVTLAMLGRKAEAEEAADQAWRRAPAVEQPGLRSLFTQLGLSIRP</sequence>
<dbReference type="SMART" id="SM00028">
    <property type="entry name" value="TPR"/>
    <property type="match status" value="4"/>
</dbReference>
<feature type="transmembrane region" description="Helical" evidence="2">
    <location>
        <begin position="661"/>
        <end position="689"/>
    </location>
</feature>
<dbReference type="InterPro" id="IPR051533">
    <property type="entry name" value="WaaL-like"/>
</dbReference>
<feature type="transmembrane region" description="Helical" evidence="2">
    <location>
        <begin position="491"/>
        <end position="513"/>
    </location>
</feature>
<keyword evidence="1" id="KW-0802">TPR repeat</keyword>
<feature type="transmembrane region" description="Helical" evidence="2">
    <location>
        <begin position="429"/>
        <end position="449"/>
    </location>
</feature>
<feature type="transmembrane region" description="Helical" evidence="2">
    <location>
        <begin position="393"/>
        <end position="417"/>
    </location>
</feature>
<dbReference type="PANTHER" id="PTHR37422">
    <property type="entry name" value="TEICHURONIC ACID BIOSYNTHESIS PROTEIN TUAE"/>
    <property type="match status" value="1"/>
</dbReference>
<feature type="transmembrane region" description="Helical" evidence="2">
    <location>
        <begin position="741"/>
        <end position="761"/>
    </location>
</feature>
<dbReference type="EMBL" id="FYEK01000003">
    <property type="protein sequence ID" value="SNB52073.1"/>
    <property type="molecule type" value="Genomic_DNA"/>
</dbReference>
<feature type="transmembrane region" description="Helical" evidence="2">
    <location>
        <begin position="43"/>
        <end position="60"/>
    </location>
</feature>
<dbReference type="InterPro" id="IPR003107">
    <property type="entry name" value="HAT"/>
</dbReference>
<dbReference type="PROSITE" id="PS50005">
    <property type="entry name" value="TPR"/>
    <property type="match status" value="1"/>
</dbReference>
<name>A0A212PYI6_9CHLR</name>
<dbReference type="Proteomes" id="UP000197025">
    <property type="component" value="Unassembled WGS sequence"/>
</dbReference>
<dbReference type="InterPro" id="IPR011990">
    <property type="entry name" value="TPR-like_helical_dom_sf"/>
</dbReference>
<feature type="transmembrane region" description="Helical" evidence="2">
    <location>
        <begin position="220"/>
        <end position="240"/>
    </location>
</feature>
<feature type="transmembrane region" description="Helical" evidence="2">
    <location>
        <begin position="12"/>
        <end position="31"/>
    </location>
</feature>
<dbReference type="Gene3D" id="1.25.40.10">
    <property type="entry name" value="Tetratricopeptide repeat domain"/>
    <property type="match status" value="3"/>
</dbReference>
<keyword evidence="4" id="KW-1185">Reference proteome</keyword>
<feature type="transmembrane region" description="Helical" evidence="2">
    <location>
        <begin position="519"/>
        <end position="536"/>
    </location>
</feature>
<dbReference type="SMART" id="SM00386">
    <property type="entry name" value="HAT"/>
    <property type="match status" value="6"/>
</dbReference>
<dbReference type="GO" id="GO:0006396">
    <property type="term" value="P:RNA processing"/>
    <property type="evidence" value="ECO:0007669"/>
    <property type="project" value="InterPro"/>
</dbReference>
<protein>
    <submittedName>
        <fullName evidence="3">O-antigen ligase</fullName>
    </submittedName>
</protein>
<dbReference type="GO" id="GO:0016874">
    <property type="term" value="F:ligase activity"/>
    <property type="evidence" value="ECO:0007669"/>
    <property type="project" value="UniProtKB-KW"/>
</dbReference>
<keyword evidence="2" id="KW-1133">Transmembrane helix</keyword>
<dbReference type="InParanoid" id="A0A212PYI6"/>
<evidence type="ECO:0000313" key="3">
    <source>
        <dbReference type="EMBL" id="SNB52073.1"/>
    </source>
</evidence>
<feature type="repeat" description="TPR" evidence="1">
    <location>
        <begin position="768"/>
        <end position="801"/>
    </location>
</feature>
<feature type="transmembrane region" description="Helical" evidence="2">
    <location>
        <begin position="628"/>
        <end position="649"/>
    </location>
</feature>
<feature type="transmembrane region" description="Helical" evidence="2">
    <location>
        <begin position="81"/>
        <end position="104"/>
    </location>
</feature>
<dbReference type="Pfam" id="PF13432">
    <property type="entry name" value="TPR_16"/>
    <property type="match status" value="2"/>
</dbReference>
<keyword evidence="2" id="KW-0472">Membrane</keyword>
<dbReference type="GO" id="GO:0016020">
    <property type="term" value="C:membrane"/>
    <property type="evidence" value="ECO:0007669"/>
    <property type="project" value="UniProtKB-SubCell"/>
</dbReference>
<gene>
    <name evidence="3" type="ORF">SAMN02746019_00022430</name>
</gene>
<evidence type="ECO:0000313" key="4">
    <source>
        <dbReference type="Proteomes" id="UP000197025"/>
    </source>
</evidence>
<dbReference type="SUPFAM" id="SSF48452">
    <property type="entry name" value="TPR-like"/>
    <property type="match status" value="2"/>
</dbReference>
<keyword evidence="2" id="KW-0812">Transmembrane</keyword>
<dbReference type="OrthoDB" id="1762823at2"/>
<dbReference type="InterPro" id="IPR019734">
    <property type="entry name" value="TPR_rpt"/>
</dbReference>
<dbReference type="PANTHER" id="PTHR37422:SF13">
    <property type="entry name" value="LIPOPOLYSACCHARIDE BIOSYNTHESIS PROTEIN PA4999-RELATED"/>
    <property type="match status" value="1"/>
</dbReference>